<keyword evidence="5 7" id="KW-0472">Membrane</keyword>
<keyword evidence="4 7" id="KW-1133">Transmembrane helix</keyword>
<dbReference type="InterPro" id="IPR003856">
    <property type="entry name" value="LPS_length_determ_N"/>
</dbReference>
<evidence type="ECO:0000256" key="1">
    <source>
        <dbReference type="ARBA" id="ARBA00004651"/>
    </source>
</evidence>
<dbReference type="Pfam" id="PF13807">
    <property type="entry name" value="GNVR"/>
    <property type="match status" value="1"/>
</dbReference>
<keyword evidence="11" id="KW-1185">Reference proteome</keyword>
<organism evidence="10 11">
    <name type="scientific">Thauera sedimentorum</name>
    <dbReference type="NCBI Taxonomy" id="2767595"/>
    <lineage>
        <taxon>Bacteria</taxon>
        <taxon>Pseudomonadati</taxon>
        <taxon>Pseudomonadota</taxon>
        <taxon>Betaproteobacteria</taxon>
        <taxon>Rhodocyclales</taxon>
        <taxon>Zoogloeaceae</taxon>
        <taxon>Thauera</taxon>
    </lineage>
</organism>
<feature type="domain" description="Tyrosine-protein kinase G-rich" evidence="9">
    <location>
        <begin position="367"/>
        <end position="447"/>
    </location>
</feature>
<gene>
    <name evidence="10" type="ORF">IFO67_16790</name>
</gene>
<evidence type="ECO:0000259" key="9">
    <source>
        <dbReference type="Pfam" id="PF13807"/>
    </source>
</evidence>
<dbReference type="NCBIfam" id="TIGR03007">
    <property type="entry name" value="pepcterm_ChnLen"/>
    <property type="match status" value="1"/>
</dbReference>
<evidence type="ECO:0000256" key="2">
    <source>
        <dbReference type="ARBA" id="ARBA00022475"/>
    </source>
</evidence>
<dbReference type="RefSeq" id="WP_187719281.1">
    <property type="nucleotide sequence ID" value="NZ_JACTAH010000002.1"/>
</dbReference>
<evidence type="ECO:0000259" key="8">
    <source>
        <dbReference type="Pfam" id="PF02706"/>
    </source>
</evidence>
<dbReference type="InterPro" id="IPR032807">
    <property type="entry name" value="GNVR"/>
</dbReference>
<evidence type="ECO:0000256" key="4">
    <source>
        <dbReference type="ARBA" id="ARBA00022989"/>
    </source>
</evidence>
<dbReference type="PANTHER" id="PTHR32309:SF13">
    <property type="entry name" value="FERRIC ENTEROBACTIN TRANSPORT PROTEIN FEPE"/>
    <property type="match status" value="1"/>
</dbReference>
<dbReference type="InterPro" id="IPR050445">
    <property type="entry name" value="Bact_polysacc_biosynth/exp"/>
</dbReference>
<reference evidence="11" key="1">
    <citation type="submission" date="2023-07" db="EMBL/GenBank/DDBJ databases">
        <title>Thauera sp. CAU 1555 isolated from sand of Yaerae Beach.</title>
        <authorList>
            <person name="Kim W."/>
        </authorList>
    </citation>
    <scope>NUCLEOTIDE SEQUENCE [LARGE SCALE GENOMIC DNA]</scope>
    <source>
        <strain evidence="11">CAU 1555</strain>
    </source>
</reference>
<proteinExistence type="predicted"/>
<feature type="domain" description="Polysaccharide chain length determinant N-terminal" evidence="8">
    <location>
        <begin position="11"/>
        <end position="73"/>
    </location>
</feature>
<dbReference type="Pfam" id="PF02706">
    <property type="entry name" value="Wzz"/>
    <property type="match status" value="1"/>
</dbReference>
<feature type="coiled-coil region" evidence="6">
    <location>
        <begin position="161"/>
        <end position="195"/>
    </location>
</feature>
<evidence type="ECO:0000256" key="7">
    <source>
        <dbReference type="SAM" id="Phobius"/>
    </source>
</evidence>
<feature type="transmembrane region" description="Helical" evidence="7">
    <location>
        <begin position="20"/>
        <end position="40"/>
    </location>
</feature>
<dbReference type="InterPro" id="IPR014345">
    <property type="entry name" value="XrtA_polysacc_chain"/>
</dbReference>
<sequence length="515" mass="57041">MEDLVRQGVGILRGMWRFRWWGLALTWVAGALAAVVIYTMPDRYESTARVYVDTQSVLRPLMSGLAVQPNLDQQIAILGRTLITRPNVEKLINMADLNLEVNTPAQRERLIADLMDGLRIGGTGRDNLFTLAYQDGDPQRAQRVVQALMSLFVESGLISKRQDTDAARRFIEEQIRSYEEKLSAAENRLKDFRLRNMGLLGAGGGGDYVSQLGGVHAQLEQARLELREAINSRDSLQRQLQGEEPVLLPQTPNGSGVSIPEIDGRIDAMRKTLDSLLQRYTEEHPDVIGTRRVIEDLEAQKVKEIELRRQSGGGQFGSLNANPVYQQLRLVLSETEARVASLQARVSEYEGRLADLRASVELLPKIEAEMAQLNRDYEVHKRNYETLVQRRESANISVEMDAQSGIGEFRVIDPPSLPTKPAAPNRTLLMLFASLAALGAGAALTFLISQLRPTFADGRTLREVTGVPVLGAVSMLHDRQRETSERRGRYAFAGGLAGYASAVAVVTVALNMLQG</sequence>
<evidence type="ECO:0000256" key="6">
    <source>
        <dbReference type="SAM" id="Coils"/>
    </source>
</evidence>
<comment type="caution">
    <text evidence="10">The sequence shown here is derived from an EMBL/GenBank/DDBJ whole genome shotgun (WGS) entry which is preliminary data.</text>
</comment>
<feature type="coiled-coil region" evidence="6">
    <location>
        <begin position="325"/>
        <end position="390"/>
    </location>
</feature>
<keyword evidence="2" id="KW-1003">Cell membrane</keyword>
<dbReference type="PANTHER" id="PTHR32309">
    <property type="entry name" value="TYROSINE-PROTEIN KINASE"/>
    <property type="match status" value="1"/>
</dbReference>
<keyword evidence="3 7" id="KW-0812">Transmembrane</keyword>
<feature type="transmembrane region" description="Helical" evidence="7">
    <location>
        <begin position="428"/>
        <end position="448"/>
    </location>
</feature>
<comment type="subcellular location">
    <subcellularLocation>
        <location evidence="1">Cell membrane</location>
        <topology evidence="1">Multi-pass membrane protein</topology>
    </subcellularLocation>
</comment>
<evidence type="ECO:0000256" key="5">
    <source>
        <dbReference type="ARBA" id="ARBA00023136"/>
    </source>
</evidence>
<dbReference type="EMBL" id="JACYTO010000002">
    <property type="protein sequence ID" value="MBD8504549.1"/>
    <property type="molecule type" value="Genomic_DNA"/>
</dbReference>
<name>A0ABR9BDV5_9RHOO</name>
<accession>A0ABR9BDV5</accession>
<dbReference type="Proteomes" id="UP000603602">
    <property type="component" value="Unassembled WGS sequence"/>
</dbReference>
<evidence type="ECO:0000256" key="3">
    <source>
        <dbReference type="ARBA" id="ARBA00022692"/>
    </source>
</evidence>
<feature type="transmembrane region" description="Helical" evidence="7">
    <location>
        <begin position="490"/>
        <end position="513"/>
    </location>
</feature>
<protein>
    <submittedName>
        <fullName evidence="10">Chain length-determining protein</fullName>
    </submittedName>
</protein>
<evidence type="ECO:0000313" key="11">
    <source>
        <dbReference type="Proteomes" id="UP000603602"/>
    </source>
</evidence>
<keyword evidence="6" id="KW-0175">Coiled coil</keyword>
<evidence type="ECO:0000313" key="10">
    <source>
        <dbReference type="EMBL" id="MBD8504549.1"/>
    </source>
</evidence>